<comment type="function">
    <text evidence="1 4">PPIases accelerate the folding of proteins. It catalyzes the cis-trans isomerization of proline imidic peptide bonds in oligopeptides.</text>
</comment>
<evidence type="ECO:0000256" key="5">
    <source>
        <dbReference type="SAM" id="MobiDB-lite"/>
    </source>
</evidence>
<dbReference type="InterPro" id="IPR002130">
    <property type="entry name" value="Cyclophilin-type_PPIase_dom"/>
</dbReference>
<sequence length="197" mass="21369">MADRRRPSRKATPTMAECPNTDGSSPRTTKFDAPPPMCIDPETTYHAEIVTSMGTMFVQLLPKRAPKTVNNFVFLARYHYFDGVIFHRIIKDFVIQGGDPEGTGRGGPGYRFADELPQPGEYQLGSLVMANAGPDTNGSQFFVVSGPSGIGLPPNYSLFGKVLDGLDVLDKIQSVQTGRGDRPTTDVVIESVTITEG</sequence>
<comment type="catalytic activity">
    <reaction evidence="4">
        <text>[protein]-peptidylproline (omega=180) = [protein]-peptidylproline (omega=0)</text>
        <dbReference type="Rhea" id="RHEA:16237"/>
        <dbReference type="Rhea" id="RHEA-COMP:10747"/>
        <dbReference type="Rhea" id="RHEA-COMP:10748"/>
        <dbReference type="ChEBI" id="CHEBI:83833"/>
        <dbReference type="ChEBI" id="CHEBI:83834"/>
        <dbReference type="EC" id="5.2.1.8"/>
    </reaction>
</comment>
<feature type="region of interest" description="Disordered" evidence="5">
    <location>
        <begin position="1"/>
        <end position="34"/>
    </location>
</feature>
<name>R4Z2G6_9ACTN</name>
<dbReference type="RefSeq" id="WP_012229270.1">
    <property type="nucleotide sequence ID" value="NZ_HG422565.1"/>
</dbReference>
<accession>R4Z2G6</accession>
<evidence type="ECO:0000259" key="6">
    <source>
        <dbReference type="PROSITE" id="PS50072"/>
    </source>
</evidence>
<dbReference type="InterPro" id="IPR044666">
    <property type="entry name" value="Cyclophilin_A-like"/>
</dbReference>
<dbReference type="Gene3D" id="2.40.100.10">
    <property type="entry name" value="Cyclophilin-like"/>
    <property type="match status" value="1"/>
</dbReference>
<dbReference type="SUPFAM" id="SSF50891">
    <property type="entry name" value="Cyclophilin-like"/>
    <property type="match status" value="1"/>
</dbReference>
<dbReference type="CDD" id="cd00317">
    <property type="entry name" value="cyclophilin"/>
    <property type="match status" value="1"/>
</dbReference>
<evidence type="ECO:0000256" key="4">
    <source>
        <dbReference type="RuleBase" id="RU363019"/>
    </source>
</evidence>
<dbReference type="Proteomes" id="UP000018291">
    <property type="component" value="Unassembled WGS sequence"/>
</dbReference>
<gene>
    <name evidence="7" type="ORF">BN381_50060</name>
</gene>
<evidence type="ECO:0000313" key="8">
    <source>
        <dbReference type="Proteomes" id="UP000018291"/>
    </source>
</evidence>
<feature type="domain" description="PPIase cyclophilin-type" evidence="6">
    <location>
        <begin position="51"/>
        <end position="194"/>
    </location>
</feature>
<dbReference type="EC" id="5.2.1.8" evidence="4"/>
<dbReference type="PANTHER" id="PTHR45625">
    <property type="entry name" value="PEPTIDYL-PROLYL CIS-TRANS ISOMERASE-RELATED"/>
    <property type="match status" value="1"/>
</dbReference>
<keyword evidence="2 4" id="KW-0697">Rotamase</keyword>
<dbReference type="InterPro" id="IPR029000">
    <property type="entry name" value="Cyclophilin-like_dom_sf"/>
</dbReference>
<keyword evidence="3 4" id="KW-0413">Isomerase</keyword>
<organism evidence="7 8">
    <name type="scientific">Candidatus Neomicrothrix parvicella RN1</name>
    <dbReference type="NCBI Taxonomy" id="1229780"/>
    <lineage>
        <taxon>Bacteria</taxon>
        <taxon>Bacillati</taxon>
        <taxon>Actinomycetota</taxon>
        <taxon>Acidimicrobiia</taxon>
        <taxon>Acidimicrobiales</taxon>
        <taxon>Microthrixaceae</taxon>
        <taxon>Candidatus Neomicrothrix</taxon>
    </lineage>
</organism>
<evidence type="ECO:0000313" key="7">
    <source>
        <dbReference type="EMBL" id="CCM64918.1"/>
    </source>
</evidence>
<comment type="caution">
    <text evidence="7">The sequence shown here is derived from an EMBL/GenBank/DDBJ whole genome shotgun (WGS) entry which is preliminary data.</text>
</comment>
<dbReference type="GO" id="GO:0006457">
    <property type="term" value="P:protein folding"/>
    <property type="evidence" value="ECO:0007669"/>
    <property type="project" value="InterPro"/>
</dbReference>
<dbReference type="PROSITE" id="PS00170">
    <property type="entry name" value="CSA_PPIASE_1"/>
    <property type="match status" value="1"/>
</dbReference>
<dbReference type="GO" id="GO:0003755">
    <property type="term" value="F:peptidyl-prolyl cis-trans isomerase activity"/>
    <property type="evidence" value="ECO:0007669"/>
    <property type="project" value="UniProtKB-UniRule"/>
</dbReference>
<evidence type="ECO:0000256" key="3">
    <source>
        <dbReference type="ARBA" id="ARBA00023235"/>
    </source>
</evidence>
<dbReference type="PRINTS" id="PR00153">
    <property type="entry name" value="CSAPPISMRASE"/>
</dbReference>
<dbReference type="STRING" id="1229780.BN381_50060"/>
<protein>
    <recommendedName>
        <fullName evidence="4">Peptidyl-prolyl cis-trans isomerase</fullName>
        <shortName evidence="4">PPIase</shortName>
        <ecNumber evidence="4">5.2.1.8</ecNumber>
    </recommendedName>
</protein>
<keyword evidence="8" id="KW-1185">Reference proteome</keyword>
<comment type="similarity">
    <text evidence="4">Belongs to the cyclophilin-type PPIase family.</text>
</comment>
<evidence type="ECO:0000256" key="1">
    <source>
        <dbReference type="ARBA" id="ARBA00002388"/>
    </source>
</evidence>
<dbReference type="eggNOG" id="COG0652">
    <property type="taxonomic scope" value="Bacteria"/>
</dbReference>
<dbReference type="HOGENOM" id="CLU_012062_16_3_11"/>
<evidence type="ECO:0000256" key="2">
    <source>
        <dbReference type="ARBA" id="ARBA00023110"/>
    </source>
</evidence>
<dbReference type="Pfam" id="PF00160">
    <property type="entry name" value="Pro_isomerase"/>
    <property type="match status" value="1"/>
</dbReference>
<dbReference type="AlphaFoldDB" id="R4Z2G6"/>
<dbReference type="PROSITE" id="PS50072">
    <property type="entry name" value="CSA_PPIASE_2"/>
    <property type="match status" value="1"/>
</dbReference>
<reference evidence="7 8" key="1">
    <citation type="journal article" date="2013" name="ISME J.">
        <title>Metabolic model for the filamentous 'Candidatus Microthrix parvicella' based on genomic and metagenomic analyses.</title>
        <authorList>
            <person name="Jon McIlroy S."/>
            <person name="Kristiansen R."/>
            <person name="Albertsen M."/>
            <person name="Michael Karst S."/>
            <person name="Rossetti S."/>
            <person name="Lund Nielsen J."/>
            <person name="Tandoi V."/>
            <person name="James Seviour R."/>
            <person name="Nielsen P.H."/>
        </authorList>
    </citation>
    <scope>NUCLEOTIDE SEQUENCE [LARGE SCALE GENOMIC DNA]</scope>
    <source>
        <strain evidence="7 8">RN1</strain>
    </source>
</reference>
<dbReference type="EMBL" id="CANL01000045">
    <property type="protein sequence ID" value="CCM64918.1"/>
    <property type="molecule type" value="Genomic_DNA"/>
</dbReference>
<dbReference type="InterPro" id="IPR020892">
    <property type="entry name" value="Cyclophilin-type_PPIase_CS"/>
</dbReference>
<dbReference type="PANTHER" id="PTHR45625:SF4">
    <property type="entry name" value="PEPTIDYLPROLYL ISOMERASE DOMAIN AND WD REPEAT-CONTAINING PROTEIN 1"/>
    <property type="match status" value="1"/>
</dbReference>
<proteinExistence type="inferred from homology"/>